<feature type="transmembrane region" description="Helical" evidence="7">
    <location>
        <begin position="159"/>
        <end position="183"/>
    </location>
</feature>
<protein>
    <submittedName>
        <fullName evidence="8">Uncharacterized protein</fullName>
    </submittedName>
</protein>
<evidence type="ECO:0000313" key="9">
    <source>
        <dbReference type="Proteomes" id="UP001530377"/>
    </source>
</evidence>
<dbReference type="PANTHER" id="PTHR12191">
    <property type="entry name" value="SOLUTE CARRIER FAMILY 39"/>
    <property type="match status" value="1"/>
</dbReference>
<keyword evidence="4 7" id="KW-1133">Transmembrane helix</keyword>
<evidence type="ECO:0000256" key="3">
    <source>
        <dbReference type="ARBA" id="ARBA00022692"/>
    </source>
</evidence>
<organism evidence="8 9">
    <name type="scientific">Cyclostephanos tholiformis</name>
    <dbReference type="NCBI Taxonomy" id="382380"/>
    <lineage>
        <taxon>Eukaryota</taxon>
        <taxon>Sar</taxon>
        <taxon>Stramenopiles</taxon>
        <taxon>Ochrophyta</taxon>
        <taxon>Bacillariophyta</taxon>
        <taxon>Coscinodiscophyceae</taxon>
        <taxon>Thalassiosirophycidae</taxon>
        <taxon>Stephanodiscales</taxon>
        <taxon>Stephanodiscaceae</taxon>
        <taxon>Cyclostephanos</taxon>
    </lineage>
</organism>
<evidence type="ECO:0000256" key="4">
    <source>
        <dbReference type="ARBA" id="ARBA00022989"/>
    </source>
</evidence>
<comment type="caution">
    <text evidence="8">The sequence shown here is derived from an EMBL/GenBank/DDBJ whole genome shotgun (WGS) entry which is preliminary data.</text>
</comment>
<keyword evidence="3 7" id="KW-0812">Transmembrane</keyword>
<feature type="compositionally biased region" description="Basic and acidic residues" evidence="6">
    <location>
        <begin position="14"/>
        <end position="28"/>
    </location>
</feature>
<evidence type="ECO:0000313" key="8">
    <source>
        <dbReference type="EMBL" id="KAL3817816.1"/>
    </source>
</evidence>
<comment type="similarity">
    <text evidence="2">Belongs to the ZIP transporter (TC 2.A.5) family.</text>
</comment>
<evidence type="ECO:0000256" key="6">
    <source>
        <dbReference type="SAM" id="MobiDB-lite"/>
    </source>
</evidence>
<keyword evidence="9" id="KW-1185">Reference proteome</keyword>
<dbReference type="AlphaFoldDB" id="A0ABD3S041"/>
<proteinExistence type="inferred from homology"/>
<evidence type="ECO:0000256" key="1">
    <source>
        <dbReference type="ARBA" id="ARBA00004141"/>
    </source>
</evidence>
<dbReference type="EMBL" id="JALLPB020000090">
    <property type="protein sequence ID" value="KAL3817816.1"/>
    <property type="molecule type" value="Genomic_DNA"/>
</dbReference>
<feature type="transmembrane region" description="Helical" evidence="7">
    <location>
        <begin position="94"/>
        <end position="116"/>
    </location>
</feature>
<accession>A0ABD3S041</accession>
<evidence type="ECO:0000256" key="7">
    <source>
        <dbReference type="SAM" id="Phobius"/>
    </source>
</evidence>
<reference evidence="8 9" key="1">
    <citation type="submission" date="2024-10" db="EMBL/GenBank/DDBJ databases">
        <title>Updated reference genomes for cyclostephanoid diatoms.</title>
        <authorList>
            <person name="Roberts W.R."/>
            <person name="Alverson A.J."/>
        </authorList>
    </citation>
    <scope>NUCLEOTIDE SEQUENCE [LARGE SCALE GENOMIC DNA]</scope>
    <source>
        <strain evidence="8 9">AJA228-03</strain>
    </source>
</reference>
<dbReference type="GO" id="GO:0016020">
    <property type="term" value="C:membrane"/>
    <property type="evidence" value="ECO:0007669"/>
    <property type="project" value="UniProtKB-SubCell"/>
</dbReference>
<keyword evidence="5 7" id="KW-0472">Membrane</keyword>
<evidence type="ECO:0000256" key="5">
    <source>
        <dbReference type="ARBA" id="ARBA00023136"/>
    </source>
</evidence>
<evidence type="ECO:0000256" key="2">
    <source>
        <dbReference type="ARBA" id="ARBA00006939"/>
    </source>
</evidence>
<dbReference type="InterPro" id="IPR003689">
    <property type="entry name" value="ZIP"/>
</dbReference>
<feature type="transmembrane region" description="Helical" evidence="7">
    <location>
        <begin position="51"/>
        <end position="74"/>
    </location>
</feature>
<dbReference type="PANTHER" id="PTHR12191:SF37">
    <property type="entry name" value="ZINC TRANSPORTER FOI"/>
    <property type="match status" value="1"/>
</dbReference>
<comment type="subcellular location">
    <subcellularLocation>
        <location evidence="1">Membrane</location>
        <topology evidence="1">Multi-pass membrane protein</topology>
    </subcellularLocation>
</comment>
<gene>
    <name evidence="8" type="ORF">ACHAXA_002683</name>
</gene>
<dbReference type="InterPro" id="IPR050799">
    <property type="entry name" value="ZIP_Transporter"/>
</dbReference>
<feature type="transmembrane region" description="Helical" evidence="7">
    <location>
        <begin position="308"/>
        <end position="332"/>
    </location>
</feature>
<sequence length="429" mass="45682">MTSQHDHSRHRHDHAAVDEDPRCDGEEETHGVAYEEEASAKPFGVVIGATFLVNIATLSGLILVMGSSIFRVYLKAKGGAPSSLAREDGKGARLFDIIIYSFAVGALLATAVFLVLPEALELIKGGHESHSAEDVHRRLLRFLQEGTDSEQNEKSESVAAAQFGCAFLGGFLLPLLFAILFHVDDMDDLLVNRVVETVVETADSGVVVSPEATMRTTTTLTDEEHAAISGSKQEEVAIVKPVYNKTLIASIILGDSLHNFADGMFIAASFVGCDLALTFTIVAVTLVHEIAQEIGDFILLTRHGGLSVIRALILNFLSGMSVVLGGIVFLAAKPSNESAGIILAMAAGVYAGGGEGGGRWDNCGFDSSTWQIGSNGDDRIVACKHLLAAMIMPHVLPWSGPDRDAVEKVDVEVIDDREFASLIARASIG</sequence>
<feature type="region of interest" description="Disordered" evidence="6">
    <location>
        <begin position="1"/>
        <end position="28"/>
    </location>
</feature>
<feature type="transmembrane region" description="Helical" evidence="7">
    <location>
        <begin position="265"/>
        <end position="288"/>
    </location>
</feature>
<dbReference type="Pfam" id="PF02535">
    <property type="entry name" value="Zip"/>
    <property type="match status" value="1"/>
</dbReference>
<dbReference type="Proteomes" id="UP001530377">
    <property type="component" value="Unassembled WGS sequence"/>
</dbReference>
<name>A0ABD3S041_9STRA</name>